<keyword evidence="1" id="KW-0812">Transmembrane</keyword>
<evidence type="ECO:0000313" key="3">
    <source>
        <dbReference type="Proteomes" id="UP000548476"/>
    </source>
</evidence>
<reference evidence="2 3" key="1">
    <citation type="submission" date="2020-08" db="EMBL/GenBank/DDBJ databases">
        <title>Genomic Encyclopedia of Type Strains, Phase IV (KMG-IV): sequencing the most valuable type-strain genomes for metagenomic binning, comparative biology and taxonomic classification.</title>
        <authorList>
            <person name="Goeker M."/>
        </authorList>
    </citation>
    <scope>NUCLEOTIDE SEQUENCE [LARGE SCALE GENOMIC DNA]</scope>
    <source>
        <strain evidence="2 3">YIM 65646</strain>
    </source>
</reference>
<comment type="caution">
    <text evidence="2">The sequence shown here is derived from an EMBL/GenBank/DDBJ whole genome shotgun (WGS) entry which is preliminary data.</text>
</comment>
<evidence type="ECO:0000256" key="1">
    <source>
        <dbReference type="SAM" id="Phobius"/>
    </source>
</evidence>
<dbReference type="EMBL" id="JACHGT010000021">
    <property type="protein sequence ID" value="MBB6039358.1"/>
    <property type="molecule type" value="Genomic_DNA"/>
</dbReference>
<dbReference type="Proteomes" id="UP000548476">
    <property type="component" value="Unassembled WGS sequence"/>
</dbReference>
<gene>
    <name evidence="2" type="ORF">HNR73_007252</name>
</gene>
<proteinExistence type="predicted"/>
<keyword evidence="1" id="KW-1133">Transmembrane helix</keyword>
<feature type="transmembrane region" description="Helical" evidence="1">
    <location>
        <begin position="12"/>
        <end position="33"/>
    </location>
</feature>
<dbReference type="AlphaFoldDB" id="A0A841G081"/>
<organism evidence="2 3">
    <name type="scientific">Phytomonospora endophytica</name>
    <dbReference type="NCBI Taxonomy" id="714109"/>
    <lineage>
        <taxon>Bacteria</taxon>
        <taxon>Bacillati</taxon>
        <taxon>Actinomycetota</taxon>
        <taxon>Actinomycetes</taxon>
        <taxon>Micromonosporales</taxon>
        <taxon>Micromonosporaceae</taxon>
        <taxon>Phytomonospora</taxon>
    </lineage>
</organism>
<keyword evidence="1" id="KW-0472">Membrane</keyword>
<sequence length="288" mass="31390">MRRARTTGTKRAARYSITIAALIAAAAATGWLAPPVGEAPPADPNALAQQALDLEGRVYHAATTREHHCMEKQGFTAHPDDADLSDYILVPTLDEAAEHGFVNAEEEAATSGFTAKPVAYQDAYFTALAGDPDWDRASGAPPLPGTCLAQVNERLYGDRIAPSRPGAFDPANQEALFTEDPRLITAYDDWRACLRGKGDHPDFATVDQARKHAEGFYEDDDYTEARRKELALAVDVSVCASGSGLREAYRAARESARATLYERFRPQITTWCETLRTALDRADEDADA</sequence>
<keyword evidence="3" id="KW-1185">Reference proteome</keyword>
<name>A0A841G081_9ACTN</name>
<protein>
    <submittedName>
        <fullName evidence="2">Uncharacterized protein</fullName>
    </submittedName>
</protein>
<accession>A0A841G081</accession>
<evidence type="ECO:0000313" key="2">
    <source>
        <dbReference type="EMBL" id="MBB6039358.1"/>
    </source>
</evidence>
<dbReference type="RefSeq" id="WP_184792448.1">
    <property type="nucleotide sequence ID" value="NZ_BONT01000077.1"/>
</dbReference>